<evidence type="ECO:0000313" key="2">
    <source>
        <dbReference type="Proteomes" id="UP000265715"/>
    </source>
</evidence>
<reference evidence="1 2" key="1">
    <citation type="submission" date="2018-08" db="EMBL/GenBank/DDBJ databases">
        <title>Meiothermus terrae DSM 26712 genome sequencing project.</title>
        <authorList>
            <person name="Da Costa M.S."/>
            <person name="Albuquerque L."/>
            <person name="Raposo P."/>
            <person name="Froufe H.J.C."/>
            <person name="Barroso C.S."/>
            <person name="Egas C."/>
        </authorList>
    </citation>
    <scope>NUCLEOTIDE SEQUENCE [LARGE SCALE GENOMIC DNA]</scope>
    <source>
        <strain evidence="1 2">DSM 26712</strain>
    </source>
</reference>
<dbReference type="AlphaFoldDB" id="A0A399EAA6"/>
<evidence type="ECO:0000313" key="1">
    <source>
        <dbReference type="EMBL" id="RIH81265.1"/>
    </source>
</evidence>
<keyword evidence="2" id="KW-1185">Reference proteome</keyword>
<sequence>MRGFVVLLNRLLGRLGAGRETHRSALEPHAWLRNTPGGRALEELGR</sequence>
<organism evidence="1 2">
    <name type="scientific">Calidithermus terrae</name>
    <dbReference type="NCBI Taxonomy" id="1408545"/>
    <lineage>
        <taxon>Bacteria</taxon>
        <taxon>Thermotogati</taxon>
        <taxon>Deinococcota</taxon>
        <taxon>Deinococci</taxon>
        <taxon>Thermales</taxon>
        <taxon>Thermaceae</taxon>
        <taxon>Calidithermus</taxon>
    </lineage>
</organism>
<gene>
    <name evidence="1" type="ORF">Mterra_03277</name>
</gene>
<name>A0A399EAA6_9DEIN</name>
<accession>A0A399EAA6</accession>
<comment type="caution">
    <text evidence="1">The sequence shown here is derived from an EMBL/GenBank/DDBJ whole genome shotgun (WGS) entry which is preliminary data.</text>
</comment>
<protein>
    <submittedName>
        <fullName evidence="1">Uncharacterized protein</fullName>
    </submittedName>
</protein>
<proteinExistence type="predicted"/>
<dbReference type="Proteomes" id="UP000265715">
    <property type="component" value="Unassembled WGS sequence"/>
</dbReference>
<dbReference type="RefSeq" id="WP_170159711.1">
    <property type="nucleotide sequence ID" value="NZ_QXDL01000189.1"/>
</dbReference>
<dbReference type="EMBL" id="QXDL01000189">
    <property type="protein sequence ID" value="RIH81265.1"/>
    <property type="molecule type" value="Genomic_DNA"/>
</dbReference>